<feature type="compositionally biased region" description="Acidic residues" evidence="1">
    <location>
        <begin position="83"/>
        <end position="96"/>
    </location>
</feature>
<comment type="caution">
    <text evidence="2">The sequence shown here is derived from an EMBL/GenBank/DDBJ whole genome shotgun (WGS) entry which is preliminary data.</text>
</comment>
<dbReference type="AlphaFoldDB" id="A0A2S9YEU2"/>
<accession>A0A2S9YEU2</accession>
<evidence type="ECO:0000313" key="3">
    <source>
        <dbReference type="Proteomes" id="UP000237968"/>
    </source>
</evidence>
<protein>
    <submittedName>
        <fullName evidence="2">Uncharacterized protein</fullName>
    </submittedName>
</protein>
<dbReference type="RefSeq" id="WP_146155414.1">
    <property type="nucleotide sequence ID" value="NZ_PVNK01000073.1"/>
</dbReference>
<evidence type="ECO:0000313" key="2">
    <source>
        <dbReference type="EMBL" id="PRQ03644.1"/>
    </source>
</evidence>
<sequence length="317" mass="35516">MAELEREVSELYGAYVAELGAAFDQIAPWWARLRASHGRRALKLRWPAGVASHPRILAIYRDYHHRLSALRAAPPRGPAPRFDDDEAWGSEVEPEPETLIPPAPERLLIDRLQVEAKALYAKMIYLLMSPVGVAPDPRPTMRSLEVVERDPRRAHAFGFEGRHGVQRGVDRLLGAGFDLRPSAYTNLSLDDASEVHRLAHDSYKRELEEALHEAERWWANERSEREVRGMSAEQARDDAYASHAVGPAGHPAVIGVIQAYWALCHEINGALIDAAQHVAPEQLLLGWLQDGRHGSWVAALTAMPYWPVGLDRAGRWV</sequence>
<feature type="region of interest" description="Disordered" evidence="1">
    <location>
        <begin position="74"/>
        <end position="96"/>
    </location>
</feature>
<keyword evidence="3" id="KW-1185">Reference proteome</keyword>
<reference evidence="2 3" key="1">
    <citation type="submission" date="2018-03" db="EMBL/GenBank/DDBJ databases">
        <title>Draft Genome Sequences of the Obligatory Marine Myxobacteria Enhygromyxa salina SWB005.</title>
        <authorList>
            <person name="Poehlein A."/>
            <person name="Moghaddam J.A."/>
            <person name="Harms H."/>
            <person name="Alanjari M."/>
            <person name="Koenig G.M."/>
            <person name="Daniel R."/>
            <person name="Schaeberle T.F."/>
        </authorList>
    </citation>
    <scope>NUCLEOTIDE SEQUENCE [LARGE SCALE GENOMIC DNA]</scope>
    <source>
        <strain evidence="2 3">SWB005</strain>
    </source>
</reference>
<organism evidence="2 3">
    <name type="scientific">Enhygromyxa salina</name>
    <dbReference type="NCBI Taxonomy" id="215803"/>
    <lineage>
        <taxon>Bacteria</taxon>
        <taxon>Pseudomonadati</taxon>
        <taxon>Myxococcota</taxon>
        <taxon>Polyangia</taxon>
        <taxon>Nannocystales</taxon>
        <taxon>Nannocystaceae</taxon>
        <taxon>Enhygromyxa</taxon>
    </lineage>
</organism>
<name>A0A2S9YEU2_9BACT</name>
<dbReference type="OrthoDB" id="5499782at2"/>
<dbReference type="EMBL" id="PVNK01000073">
    <property type="protein sequence ID" value="PRQ03644.1"/>
    <property type="molecule type" value="Genomic_DNA"/>
</dbReference>
<evidence type="ECO:0000256" key="1">
    <source>
        <dbReference type="SAM" id="MobiDB-lite"/>
    </source>
</evidence>
<dbReference type="Proteomes" id="UP000237968">
    <property type="component" value="Unassembled WGS sequence"/>
</dbReference>
<gene>
    <name evidence="2" type="ORF">ENSA5_13990</name>
</gene>
<proteinExistence type="predicted"/>